<feature type="domain" description="Aldos-2-ulose dehydratase/isomerase (AUDH) Cupin" evidence="1">
    <location>
        <begin position="453"/>
        <end position="756"/>
    </location>
</feature>
<dbReference type="InterPro" id="IPR028994">
    <property type="entry name" value="Integrin_alpha_N"/>
</dbReference>
<reference evidence="3 4" key="1">
    <citation type="submission" date="2017-06" db="EMBL/GenBank/DDBJ databases">
        <title>Draft genome sequence of a variant of Elsinoe murrayae.</title>
        <authorList>
            <person name="Cheng Q."/>
        </authorList>
    </citation>
    <scope>NUCLEOTIDE SEQUENCE [LARGE SCALE GENOMIC DNA]</scope>
    <source>
        <strain evidence="3 4">CQ-2017a</strain>
    </source>
</reference>
<dbReference type="Pfam" id="PF22301">
    <property type="entry name" value="AUDH_beta_propeller"/>
    <property type="match status" value="1"/>
</dbReference>
<dbReference type="AlphaFoldDB" id="A0A2K1R1L2"/>
<dbReference type="Pfam" id="PF18637">
    <property type="entry name" value="AUDH_Cupin"/>
    <property type="match status" value="1"/>
</dbReference>
<evidence type="ECO:0000259" key="1">
    <source>
        <dbReference type="Pfam" id="PF18637"/>
    </source>
</evidence>
<dbReference type="OrthoDB" id="5378718at2759"/>
<feature type="domain" description="Aldos-2-ulose dehydratase beta-propeller" evidence="2">
    <location>
        <begin position="112"/>
        <end position="302"/>
    </location>
</feature>
<dbReference type="Gene3D" id="2.60.120.990">
    <property type="match status" value="1"/>
</dbReference>
<accession>A0A2K1R1L2</accession>
<keyword evidence="4" id="KW-1185">Reference proteome</keyword>
<evidence type="ECO:0000313" key="4">
    <source>
        <dbReference type="Proteomes" id="UP000243797"/>
    </source>
</evidence>
<dbReference type="InterPro" id="IPR054583">
    <property type="entry name" value="Beta-prop_AUDH"/>
</dbReference>
<dbReference type="Proteomes" id="UP000243797">
    <property type="component" value="Unassembled WGS sequence"/>
</dbReference>
<gene>
    <name evidence="3" type="ORF">CAC42_3516</name>
</gene>
<dbReference type="InParanoid" id="A0A2K1R1L2"/>
<comment type="caution">
    <text evidence="3">The sequence shown here is derived from an EMBL/GenBank/DDBJ whole genome shotgun (WGS) entry which is preliminary data.</text>
</comment>
<dbReference type="InterPro" id="IPR040887">
    <property type="entry name" value="AUDH_Cupin"/>
</dbReference>
<evidence type="ECO:0000259" key="2">
    <source>
        <dbReference type="Pfam" id="PF22301"/>
    </source>
</evidence>
<protein>
    <submittedName>
        <fullName evidence="3">Uncharacterized protein</fullName>
    </submittedName>
</protein>
<dbReference type="EMBL" id="NKHZ01000012">
    <property type="protein sequence ID" value="PNS21178.1"/>
    <property type="molecule type" value="Genomic_DNA"/>
</dbReference>
<sequence>MATITPSFDSSVIQTNRSDGYWVESIKVDSQDRVPGIIASGLVSGVVELLDNPLANGQGDVKALSQPWPKYEIGRFNSPVAICTVDISGNGLCDVVVCHSYGPFMLQCDPEGGWITWLENPGRENFGKGHWKQRTIGRWPAMHRIKAGHFTQKSYLEIIAASVVRSPHDKVTPIPIIRFQRPEKVLEALEWHRDIIDDENFSVIHEVTVKKFDGPEGLDSMLISCREGVKRLFYKDQRWNTEIIGIGEPKEARQDPWVETPGSGDHWGTGCADAGRVGSDPFAYVATLDPFHGTSVCVYVKDNHGMSSYRWKRHILDVYGTPNQRLKTGDGPLHFVVCADFDGDGDDEFLVSMFGPLDRDEEGNSIPPPPGPHVLKGIMYYKAIDVQKGIFSKVKITPESSARIAIGDFSGTGRLDLVSMGYNVKLYYEEPQPVVTLHLNNTIPPAIERIQSQIVTTAWDGEGMTYLPLPTSDPTDPKRIKRFRQAEKLDLMDVAGYRVSVEILPFNSTSSVGEGQGIKVLYGSVNDGQQERSPFSVAPFTASTTRVKGGSVQAGPVGAIILRFAPVRSFDVSFGEADDFVTVANVPVRTLIQPVKASFPSMQFTKVEDLCWGEKFKGADFYNLSGFSFAFLDTKDFIAHLQFWTAGANVNCGVHNHSDEMFQEVHVCLSPGTGDGGMWKLKSDEIVKDVPNLDTLGPEHFDKLPLGRLDEHGGLWERDSYGKPFRAADRRILYPYHKWQAGGGPNLDVWAAIEFNPDLVYETGHRPGGGNVTHFCC</sequence>
<dbReference type="SUPFAM" id="SSF69318">
    <property type="entry name" value="Integrin alpha N-terminal domain"/>
    <property type="match status" value="1"/>
</dbReference>
<evidence type="ECO:0000313" key="3">
    <source>
        <dbReference type="EMBL" id="PNS21178.1"/>
    </source>
</evidence>
<name>A0A2K1R1L2_9PEZI</name>
<proteinExistence type="predicted"/>
<organism evidence="3 4">
    <name type="scientific">Sphaceloma murrayae</name>
    <dbReference type="NCBI Taxonomy" id="2082308"/>
    <lineage>
        <taxon>Eukaryota</taxon>
        <taxon>Fungi</taxon>
        <taxon>Dikarya</taxon>
        <taxon>Ascomycota</taxon>
        <taxon>Pezizomycotina</taxon>
        <taxon>Dothideomycetes</taxon>
        <taxon>Dothideomycetidae</taxon>
        <taxon>Myriangiales</taxon>
        <taxon>Elsinoaceae</taxon>
        <taxon>Sphaceloma</taxon>
    </lineage>
</organism>